<evidence type="ECO:0000313" key="6">
    <source>
        <dbReference type="Proteomes" id="UP000012589"/>
    </source>
</evidence>
<organism evidence="5 6">
    <name type="scientific">Eubacterium plexicaudatum ASF492</name>
    <dbReference type="NCBI Taxonomy" id="1235802"/>
    <lineage>
        <taxon>Bacteria</taxon>
        <taxon>Bacillati</taxon>
        <taxon>Bacillota</taxon>
        <taxon>Clostridia</taxon>
        <taxon>Eubacteriales</taxon>
        <taxon>Eubacteriaceae</taxon>
        <taxon>Eubacterium</taxon>
    </lineage>
</organism>
<dbReference type="OrthoDB" id="9813413at2"/>
<feature type="domain" description="HTH araC/xylS-type" evidence="4">
    <location>
        <begin position="179"/>
        <end position="277"/>
    </location>
</feature>
<dbReference type="PROSITE" id="PS00041">
    <property type="entry name" value="HTH_ARAC_FAMILY_1"/>
    <property type="match status" value="1"/>
</dbReference>
<dbReference type="InterPro" id="IPR018062">
    <property type="entry name" value="HTH_AraC-typ_CS"/>
</dbReference>
<dbReference type="Pfam" id="PF12833">
    <property type="entry name" value="HTH_18"/>
    <property type="match status" value="1"/>
</dbReference>
<dbReference type="PROSITE" id="PS01124">
    <property type="entry name" value="HTH_ARAC_FAMILY_2"/>
    <property type="match status" value="1"/>
</dbReference>
<keyword evidence="1" id="KW-0805">Transcription regulation</keyword>
<dbReference type="Proteomes" id="UP000012589">
    <property type="component" value="Unassembled WGS sequence"/>
</dbReference>
<evidence type="ECO:0000256" key="2">
    <source>
        <dbReference type="ARBA" id="ARBA00023125"/>
    </source>
</evidence>
<keyword evidence="6" id="KW-1185">Reference proteome</keyword>
<dbReference type="eggNOG" id="COG2207">
    <property type="taxonomic scope" value="Bacteria"/>
</dbReference>
<keyword evidence="2" id="KW-0238">DNA-binding</keyword>
<evidence type="ECO:0000256" key="1">
    <source>
        <dbReference type="ARBA" id="ARBA00023015"/>
    </source>
</evidence>
<evidence type="ECO:0000313" key="5">
    <source>
        <dbReference type="EMBL" id="EMZ22108.1"/>
    </source>
</evidence>
<gene>
    <name evidence="5" type="ORF">C823_04196</name>
</gene>
<name>N2A6P2_9FIRM</name>
<keyword evidence="3" id="KW-0804">Transcription</keyword>
<comment type="caution">
    <text evidence="5">The sequence shown here is derived from an EMBL/GenBank/DDBJ whole genome shotgun (WGS) entry which is preliminary data.</text>
</comment>
<evidence type="ECO:0000256" key="3">
    <source>
        <dbReference type="ARBA" id="ARBA00023163"/>
    </source>
</evidence>
<dbReference type="InterPro" id="IPR009057">
    <property type="entry name" value="Homeodomain-like_sf"/>
</dbReference>
<dbReference type="GO" id="GO:0043565">
    <property type="term" value="F:sequence-specific DNA binding"/>
    <property type="evidence" value="ECO:0007669"/>
    <property type="project" value="InterPro"/>
</dbReference>
<dbReference type="PANTHER" id="PTHR43280">
    <property type="entry name" value="ARAC-FAMILY TRANSCRIPTIONAL REGULATOR"/>
    <property type="match status" value="1"/>
</dbReference>
<dbReference type="Gene3D" id="1.10.10.60">
    <property type="entry name" value="Homeodomain-like"/>
    <property type="match status" value="2"/>
</dbReference>
<dbReference type="PANTHER" id="PTHR43280:SF2">
    <property type="entry name" value="HTH-TYPE TRANSCRIPTIONAL REGULATOR EXSA"/>
    <property type="match status" value="1"/>
</dbReference>
<sequence>MQNMNYYYDFSGQKFGYPLSLSINGFSRSVFSRQSSLEISYILKGEYETVTADFSCTLKERSLIVIAPDTMHMICQKQETDKEHVILTIHVDFSRMSDAMAGDGANAFRTVVCNEEKNRDFYIRLKRKIGQLLAMLMKGRDNLYEMNVVMMELVYFAAWQQNFSMEDLPLHSDSHENYMKAICYIDTHYRQELTLSDIARQLSFSLSYTSKLFKRYTGIPFVKYLAYVRIRASLEHLLEGRSSIERIAADCGMPNAKAYTAAFKELYGILPSEYRKQFRQNLRYGKEKKIRKMTLDKEHRELLHHFIEESQQVLYETETFSACLKEDELVCRVRSKGGRVSLETEPDGTLVIRIPGIQDR</sequence>
<dbReference type="STRING" id="1235802.C823_04196"/>
<evidence type="ECO:0000259" key="4">
    <source>
        <dbReference type="PROSITE" id="PS01124"/>
    </source>
</evidence>
<protein>
    <recommendedName>
        <fullName evidence="4">HTH araC/xylS-type domain-containing protein</fullName>
    </recommendedName>
</protein>
<dbReference type="HOGENOM" id="CLU_780182_0_0_9"/>
<dbReference type="GO" id="GO:0003700">
    <property type="term" value="F:DNA-binding transcription factor activity"/>
    <property type="evidence" value="ECO:0007669"/>
    <property type="project" value="InterPro"/>
</dbReference>
<dbReference type="SMART" id="SM00342">
    <property type="entry name" value="HTH_ARAC"/>
    <property type="match status" value="1"/>
</dbReference>
<dbReference type="InterPro" id="IPR018060">
    <property type="entry name" value="HTH_AraC"/>
</dbReference>
<reference evidence="5 6" key="1">
    <citation type="journal article" date="2014" name="Genome Announc.">
        <title>Draft genome sequences of the altered schaedler flora, a defined bacterial community from gnotobiotic mice.</title>
        <authorList>
            <person name="Wannemuehler M.J."/>
            <person name="Overstreet A.M."/>
            <person name="Ward D.V."/>
            <person name="Phillips G.J."/>
        </authorList>
    </citation>
    <scope>NUCLEOTIDE SEQUENCE [LARGE SCALE GENOMIC DNA]</scope>
    <source>
        <strain evidence="5 6">ASF492</strain>
    </source>
</reference>
<dbReference type="EMBL" id="AQFT01000124">
    <property type="protein sequence ID" value="EMZ22108.1"/>
    <property type="molecule type" value="Genomic_DNA"/>
</dbReference>
<proteinExistence type="predicted"/>
<dbReference type="SUPFAM" id="SSF46689">
    <property type="entry name" value="Homeodomain-like"/>
    <property type="match status" value="2"/>
</dbReference>
<dbReference type="PATRIC" id="fig|1235802.3.peg.4460"/>
<accession>N2A6P2</accession>
<dbReference type="AlphaFoldDB" id="N2A6P2"/>